<accession>A0A3Q9UL15</accession>
<feature type="transmembrane region" description="Helical" evidence="5">
    <location>
        <begin position="210"/>
        <end position="232"/>
    </location>
</feature>
<dbReference type="KEGG" id="aji:C0Z10_07475"/>
<gene>
    <name evidence="7" type="ORF">C0Z10_07475</name>
</gene>
<evidence type="ECO:0000256" key="2">
    <source>
        <dbReference type="ARBA" id="ARBA00022692"/>
    </source>
</evidence>
<dbReference type="PROSITE" id="PS50850">
    <property type="entry name" value="MFS"/>
    <property type="match status" value="1"/>
</dbReference>
<dbReference type="EMBL" id="CP025570">
    <property type="protein sequence ID" value="AZZ39617.1"/>
    <property type="molecule type" value="Genomic_DNA"/>
</dbReference>
<dbReference type="PANTHER" id="PTHR23542">
    <property type="match status" value="1"/>
</dbReference>
<dbReference type="InterPro" id="IPR020846">
    <property type="entry name" value="MFS_dom"/>
</dbReference>
<feature type="transmembrane region" description="Helical" evidence="5">
    <location>
        <begin position="244"/>
        <end position="268"/>
    </location>
</feature>
<feature type="transmembrane region" description="Helical" evidence="5">
    <location>
        <begin position="22"/>
        <end position="42"/>
    </location>
</feature>
<dbReference type="RefSeq" id="WP_097798965.1">
    <property type="nucleotide sequence ID" value="NZ_CP025570.1"/>
</dbReference>
<evidence type="ECO:0000256" key="3">
    <source>
        <dbReference type="ARBA" id="ARBA00022989"/>
    </source>
</evidence>
<dbReference type="SUPFAM" id="SSF103473">
    <property type="entry name" value="MFS general substrate transporter"/>
    <property type="match status" value="1"/>
</dbReference>
<evidence type="ECO:0000313" key="8">
    <source>
        <dbReference type="Proteomes" id="UP000285875"/>
    </source>
</evidence>
<dbReference type="Pfam" id="PF07690">
    <property type="entry name" value="MFS_1"/>
    <property type="match status" value="2"/>
</dbReference>
<feature type="transmembrane region" description="Helical" evidence="5">
    <location>
        <begin position="280"/>
        <end position="310"/>
    </location>
</feature>
<evidence type="ECO:0000256" key="4">
    <source>
        <dbReference type="ARBA" id="ARBA00023136"/>
    </source>
</evidence>
<evidence type="ECO:0000256" key="5">
    <source>
        <dbReference type="SAM" id="Phobius"/>
    </source>
</evidence>
<feature type="transmembrane region" description="Helical" evidence="5">
    <location>
        <begin position="368"/>
        <end position="388"/>
    </location>
</feature>
<feature type="transmembrane region" description="Helical" evidence="5">
    <location>
        <begin position="79"/>
        <end position="99"/>
    </location>
</feature>
<keyword evidence="2 5" id="KW-0812">Transmembrane</keyword>
<dbReference type="PANTHER" id="PTHR23542:SF1">
    <property type="entry name" value="MAJOR FACILITATOR SUPERFAMILY (MFS) PROFILE DOMAIN-CONTAINING PROTEIN"/>
    <property type="match status" value="1"/>
</dbReference>
<keyword evidence="3 5" id="KW-1133">Transmembrane helix</keyword>
<feature type="transmembrane region" description="Helical" evidence="5">
    <location>
        <begin position="48"/>
        <end position="67"/>
    </location>
</feature>
<evidence type="ECO:0000313" key="7">
    <source>
        <dbReference type="EMBL" id="AZZ39617.1"/>
    </source>
</evidence>
<name>A0A3Q9UL15_9ACTN</name>
<sequence>MFSTYADVLRTNGAWRFSLPGALMRLPMSLVGIAIILSVRAAYGNYTLAGAVGAASLLTSCLFAPLLARLVDSHGQRRVMAPSILISSASMALLAAAIVTRSPVWVLFALSVVGGATWGSPGSLVRSRWSKVVASPGQLHTAYALESAVDEFIFIVGPVLSTVLGAAIHPVSGLVLATVCFVAGGLAFFAQTSSEPAPTPRVPGERRPSVLRNPVILVLMATYIGAGALFGANDVSVVAFTREHGAAAMAGILLAFFSTGSFLSGLFYGSRVWRQPLWKLFAAGILLLAVGASTFLLAHSLLVLGLVMLVTGVTCAPTMTNVNTIVARVVTPAQLTEGLTWTITAMNVGSSAGSTLAGRIIDGSGAHGGFLVVVGSAWLMVLCMIIGLPSLRRATGRREA</sequence>
<dbReference type="AlphaFoldDB" id="A0A3Q9UL15"/>
<dbReference type="InterPro" id="IPR011701">
    <property type="entry name" value="MFS"/>
</dbReference>
<protein>
    <submittedName>
        <fullName evidence="7">MFS transporter</fullName>
    </submittedName>
</protein>
<dbReference type="Proteomes" id="UP000285875">
    <property type="component" value="Chromosome"/>
</dbReference>
<evidence type="ECO:0000259" key="6">
    <source>
        <dbReference type="PROSITE" id="PS50850"/>
    </source>
</evidence>
<dbReference type="GO" id="GO:0005886">
    <property type="term" value="C:plasma membrane"/>
    <property type="evidence" value="ECO:0007669"/>
    <property type="project" value="UniProtKB-SubCell"/>
</dbReference>
<dbReference type="GO" id="GO:0022857">
    <property type="term" value="F:transmembrane transporter activity"/>
    <property type="evidence" value="ECO:0007669"/>
    <property type="project" value="InterPro"/>
</dbReference>
<feature type="domain" description="Major facilitator superfamily (MFS) profile" evidence="6">
    <location>
        <begin position="215"/>
        <end position="400"/>
    </location>
</feature>
<dbReference type="InterPro" id="IPR036259">
    <property type="entry name" value="MFS_trans_sf"/>
</dbReference>
<organism evidence="7 8">
    <name type="scientific">Acidipropionibacterium jensenii</name>
    <dbReference type="NCBI Taxonomy" id="1749"/>
    <lineage>
        <taxon>Bacteria</taxon>
        <taxon>Bacillati</taxon>
        <taxon>Actinomycetota</taxon>
        <taxon>Actinomycetes</taxon>
        <taxon>Propionibacteriales</taxon>
        <taxon>Propionibacteriaceae</taxon>
        <taxon>Acidipropionibacterium</taxon>
    </lineage>
</organism>
<proteinExistence type="predicted"/>
<keyword evidence="4 5" id="KW-0472">Membrane</keyword>
<comment type="subcellular location">
    <subcellularLocation>
        <location evidence="1">Cell membrane</location>
        <topology evidence="1">Multi-pass membrane protein</topology>
    </subcellularLocation>
</comment>
<reference evidence="8" key="1">
    <citation type="submission" date="2017-12" db="EMBL/GenBank/DDBJ databases">
        <title>Whole genome sequencing of Acidipropionibacterium jensenii strains JS279 and JS280.</title>
        <authorList>
            <person name="Deptula P."/>
            <person name="Laine P."/>
            <person name="Smolander O.-P."/>
            <person name="Paulin L."/>
            <person name="Auvinen P."/>
            <person name="Varmanen P."/>
        </authorList>
    </citation>
    <scope>NUCLEOTIDE SEQUENCE [LARGE SCALE GENOMIC DNA]</scope>
    <source>
        <strain evidence="8">JS280</strain>
    </source>
</reference>
<feature type="transmembrane region" description="Helical" evidence="5">
    <location>
        <begin position="174"/>
        <end position="190"/>
    </location>
</feature>
<evidence type="ECO:0000256" key="1">
    <source>
        <dbReference type="ARBA" id="ARBA00004651"/>
    </source>
</evidence>
<dbReference type="Gene3D" id="1.20.1250.20">
    <property type="entry name" value="MFS general substrate transporter like domains"/>
    <property type="match status" value="1"/>
</dbReference>